<keyword evidence="5 12" id="KW-0138">CF(0)</keyword>
<keyword evidence="9 12" id="KW-0406">Ion transport</keyword>
<evidence type="ECO:0000256" key="2">
    <source>
        <dbReference type="ARBA" id="ARBA00008892"/>
    </source>
</evidence>
<evidence type="ECO:0000256" key="3">
    <source>
        <dbReference type="ARBA" id="ARBA00011291"/>
    </source>
</evidence>
<evidence type="ECO:0000256" key="8">
    <source>
        <dbReference type="ARBA" id="ARBA00022989"/>
    </source>
</evidence>
<evidence type="ECO:0000256" key="13">
    <source>
        <dbReference type="SAM" id="Phobius"/>
    </source>
</evidence>
<protein>
    <recommendedName>
        <fullName evidence="12">ATP synthase complex subunit 8</fullName>
    </recommendedName>
</protein>
<dbReference type="GO" id="GO:0015078">
    <property type="term" value="F:proton transmembrane transporter activity"/>
    <property type="evidence" value="ECO:0007669"/>
    <property type="project" value="InterPro"/>
</dbReference>
<keyword evidence="8 13" id="KW-1133">Transmembrane helix</keyword>
<evidence type="ECO:0000256" key="1">
    <source>
        <dbReference type="ARBA" id="ARBA00004304"/>
    </source>
</evidence>
<proteinExistence type="inferred from homology"/>
<dbReference type="AlphaFoldDB" id="A0A076E9Y4"/>
<evidence type="ECO:0000313" key="14">
    <source>
        <dbReference type="EMBL" id="AII02330.1"/>
    </source>
</evidence>
<evidence type="ECO:0000256" key="9">
    <source>
        <dbReference type="ARBA" id="ARBA00023065"/>
    </source>
</evidence>
<evidence type="ECO:0000256" key="4">
    <source>
        <dbReference type="ARBA" id="ARBA00022448"/>
    </source>
</evidence>
<sequence length="54" mass="6998">MPQMMPINWIFLFIFFFFIFLLFMIMNYYNYNISPIKNNFKNKKLKKNNFQWKW</sequence>
<geneLocation type="mitochondrion" evidence="14"/>
<comment type="similarity">
    <text evidence="2 12">Belongs to the ATPase protein 8 family.</text>
</comment>
<evidence type="ECO:0000256" key="10">
    <source>
        <dbReference type="ARBA" id="ARBA00023128"/>
    </source>
</evidence>
<reference evidence="14" key="1">
    <citation type="journal article" date="2014" name="Mol. Phylogenet. Evol.">
        <title>Towards a mitogenomic phylogeny of Lepidoptera.</title>
        <authorList>
            <person name="Timmermans M.J."/>
            <person name="Lees D.C."/>
            <person name="Simonsen T.J."/>
        </authorList>
    </citation>
    <scope>NUCLEOTIDE SEQUENCE</scope>
</reference>
<keyword evidence="4 12" id="KW-0813">Transport</keyword>
<dbReference type="GO" id="GO:0031966">
    <property type="term" value="C:mitochondrial membrane"/>
    <property type="evidence" value="ECO:0007669"/>
    <property type="project" value="UniProtKB-SubCell"/>
</dbReference>
<feature type="transmembrane region" description="Helical" evidence="13">
    <location>
        <begin position="6"/>
        <end position="29"/>
    </location>
</feature>
<comment type="subcellular location">
    <subcellularLocation>
        <location evidence="1 12">Mitochondrion membrane</location>
        <topology evidence="1 12">Single-pass membrane protein</topology>
    </subcellularLocation>
</comment>
<dbReference type="Pfam" id="PF00895">
    <property type="entry name" value="ATP-synt_8"/>
    <property type="match status" value="1"/>
</dbReference>
<dbReference type="EMBL" id="KJ508044">
    <property type="protein sequence ID" value="AII02330.1"/>
    <property type="molecule type" value="Genomic_DNA"/>
</dbReference>
<accession>A0A076E9Y4</accession>
<keyword evidence="7 12" id="KW-0375">Hydrogen ion transport</keyword>
<keyword evidence="6 12" id="KW-0812">Transmembrane</keyword>
<organism evidence="14">
    <name type="scientific">Phyllonorycter platani</name>
    <dbReference type="NCBI Taxonomy" id="199060"/>
    <lineage>
        <taxon>Eukaryota</taxon>
        <taxon>Metazoa</taxon>
        <taxon>Ecdysozoa</taxon>
        <taxon>Arthropoda</taxon>
        <taxon>Hexapoda</taxon>
        <taxon>Insecta</taxon>
        <taxon>Pterygota</taxon>
        <taxon>Neoptera</taxon>
        <taxon>Endopterygota</taxon>
        <taxon>Lepidoptera</taxon>
        <taxon>Glossata</taxon>
        <taxon>Ditrysia</taxon>
        <taxon>Tineoidea</taxon>
        <taxon>Gracillariidae</taxon>
        <taxon>Phyllonorycter</taxon>
    </lineage>
</organism>
<evidence type="ECO:0000256" key="7">
    <source>
        <dbReference type="ARBA" id="ARBA00022781"/>
    </source>
</evidence>
<name>A0A076E9Y4_9NEOP</name>
<keyword evidence="10 12" id="KW-0496">Mitochondrion</keyword>
<gene>
    <name evidence="14" type="primary">ATP8</name>
</gene>
<comment type="subunit">
    <text evidence="3">F-type ATPases have 2 components, CF(1) - the catalytic core - and CF(0) - the membrane proton channel.</text>
</comment>
<evidence type="ECO:0000256" key="5">
    <source>
        <dbReference type="ARBA" id="ARBA00022547"/>
    </source>
</evidence>
<evidence type="ECO:0000256" key="6">
    <source>
        <dbReference type="ARBA" id="ARBA00022692"/>
    </source>
</evidence>
<keyword evidence="11 13" id="KW-0472">Membrane</keyword>
<dbReference type="GO" id="GO:0045259">
    <property type="term" value="C:proton-transporting ATP synthase complex"/>
    <property type="evidence" value="ECO:0007669"/>
    <property type="project" value="UniProtKB-KW"/>
</dbReference>
<dbReference type="InterPro" id="IPR001421">
    <property type="entry name" value="ATP8_metazoa"/>
</dbReference>
<dbReference type="GO" id="GO:0015986">
    <property type="term" value="P:proton motive force-driven ATP synthesis"/>
    <property type="evidence" value="ECO:0007669"/>
    <property type="project" value="InterPro"/>
</dbReference>
<evidence type="ECO:0000256" key="12">
    <source>
        <dbReference type="RuleBase" id="RU003661"/>
    </source>
</evidence>
<evidence type="ECO:0000256" key="11">
    <source>
        <dbReference type="ARBA" id="ARBA00023136"/>
    </source>
</evidence>